<dbReference type="STRING" id="100816.A0A175W347"/>
<dbReference type="InterPro" id="IPR032675">
    <property type="entry name" value="LRR_dom_sf"/>
</dbReference>
<dbReference type="Gene3D" id="2.30.30.190">
    <property type="entry name" value="CAP Gly-rich-like domain"/>
    <property type="match status" value="1"/>
</dbReference>
<feature type="region of interest" description="Disordered" evidence="3">
    <location>
        <begin position="536"/>
        <end position="571"/>
    </location>
</feature>
<evidence type="ECO:0000313" key="6">
    <source>
        <dbReference type="Proteomes" id="UP000078237"/>
    </source>
</evidence>
<dbReference type="AlphaFoldDB" id="A0A175W347"/>
<proteinExistence type="predicted"/>
<evidence type="ECO:0000256" key="2">
    <source>
        <dbReference type="ARBA" id="ARBA00022737"/>
    </source>
</evidence>
<dbReference type="PROSITE" id="PS51450">
    <property type="entry name" value="LRR"/>
    <property type="match status" value="2"/>
</dbReference>
<dbReference type="PANTHER" id="PTHR15454">
    <property type="entry name" value="NISCHARIN RELATED"/>
    <property type="match status" value="1"/>
</dbReference>
<organism evidence="5 6">
    <name type="scientific">Madurella mycetomatis</name>
    <dbReference type="NCBI Taxonomy" id="100816"/>
    <lineage>
        <taxon>Eukaryota</taxon>
        <taxon>Fungi</taxon>
        <taxon>Dikarya</taxon>
        <taxon>Ascomycota</taxon>
        <taxon>Pezizomycotina</taxon>
        <taxon>Sordariomycetes</taxon>
        <taxon>Sordariomycetidae</taxon>
        <taxon>Sordariales</taxon>
        <taxon>Sordariales incertae sedis</taxon>
        <taxon>Madurella</taxon>
    </lineage>
</organism>
<evidence type="ECO:0000256" key="3">
    <source>
        <dbReference type="SAM" id="MobiDB-lite"/>
    </source>
</evidence>
<evidence type="ECO:0000256" key="1">
    <source>
        <dbReference type="ARBA" id="ARBA00022614"/>
    </source>
</evidence>
<evidence type="ECO:0000313" key="5">
    <source>
        <dbReference type="EMBL" id="KXX77434.1"/>
    </source>
</evidence>
<dbReference type="GO" id="GO:0005737">
    <property type="term" value="C:cytoplasm"/>
    <property type="evidence" value="ECO:0007669"/>
    <property type="project" value="TreeGrafter"/>
</dbReference>
<gene>
    <name evidence="5" type="ORF">MMYC01_205027</name>
</gene>
<dbReference type="InterPro" id="IPR001611">
    <property type="entry name" value="Leu-rich_rpt"/>
</dbReference>
<reference evidence="5 6" key="1">
    <citation type="journal article" date="2016" name="Genome Announc.">
        <title>Genome Sequence of Madurella mycetomatis mm55, Isolated from a Human Mycetoma Case in Sudan.</title>
        <authorList>
            <person name="Smit S."/>
            <person name="Derks M.F."/>
            <person name="Bervoets S."/>
            <person name="Fahal A."/>
            <person name="van Leeuwen W."/>
            <person name="van Belkum A."/>
            <person name="van de Sande W.W."/>
        </authorList>
    </citation>
    <scope>NUCLEOTIDE SEQUENCE [LARGE SCALE GENOMIC DNA]</scope>
    <source>
        <strain evidence="6">mm55</strain>
    </source>
</reference>
<accession>A0A175W347</accession>
<protein>
    <submittedName>
        <fullName evidence="5">Tubulin-specific chaperone E</fullName>
    </submittedName>
</protein>
<feature type="compositionally biased region" description="Acidic residues" evidence="3">
    <location>
        <begin position="538"/>
        <end position="553"/>
    </location>
</feature>
<keyword evidence="1" id="KW-0433">Leucine-rich repeat</keyword>
<name>A0A175W347_9PEZI</name>
<keyword evidence="2" id="KW-0677">Repeat</keyword>
<dbReference type="Proteomes" id="UP000078237">
    <property type="component" value="Unassembled WGS sequence"/>
</dbReference>
<dbReference type="InterPro" id="IPR000938">
    <property type="entry name" value="CAP-Gly_domain"/>
</dbReference>
<keyword evidence="6" id="KW-1185">Reference proteome</keyword>
<sequence>MPSTAQIGQRRSYDGALCTVKYIGKVAGTTGAWLGVEWDDPSRGKHDGQHKGVRYFSCKSKSPTAASFVRPARPTDAPQSFLSALQLKYASDPTTDQDPPKQIVFSGKVAEEVGFDKVRRKQAQLSELQFVILDGAQIAYTSHPDGASDGAKPGWQSIGQVCPKVKELDLSRNLFDRFGTVVDICSELRLLRSLRVNGNRFQHVLEDSGLETAGDVFNGVTELGLEDNLLEWAEICHIAAKFPSLSTLYAGSNQLVTLAPIPAVPFTSTLVSLHLEYNDFSSLVDIAALSAISSLRNLLLKGNRITDIVPPSSSADAPVFGANLHYLDISYNQVASWSFIDALDHSFPGLTSLRFTHNPIYNDPELDSQDGYAPAQRSKGASKTDEAYMLLVARMPSLTALNFSNITPADRADAEMLYLSRIARQLAAVPETAEGEVLARHRRWTELCELYGEPPVVRQRELNQTYLEARLISVEFHLCKDGQATEPKAGAVEKRSIQIPKSFDIYTVKGIVGKLFGLSPLKLRLVWETGEWDPVAGFDDEAGDSSDEEEMEAEWERREEAGAPASEAPEFASRGGRWIKREVELKNPDVKKQTNQGQVQTIPGPIVPAIAVDELPEWLDIVGVPRELSVEETIGLCNHGAASKSKVLYSINITYQVLAVGIPANKTVDVPLAVQVDAGSGQATQLLCLLEAVVLLLASLSKPRER</sequence>
<comment type="caution">
    <text evidence="5">The sequence shown here is derived from an EMBL/GenBank/DDBJ whole genome shotgun (WGS) entry which is preliminary data.</text>
</comment>
<feature type="compositionally biased region" description="Low complexity" evidence="3">
    <location>
        <begin position="562"/>
        <end position="571"/>
    </location>
</feature>
<feature type="domain" description="CAP-Gly" evidence="4">
    <location>
        <begin position="24"/>
        <end position="70"/>
    </location>
</feature>
<evidence type="ECO:0000259" key="4">
    <source>
        <dbReference type="PROSITE" id="PS50245"/>
    </source>
</evidence>
<dbReference type="EMBL" id="LCTW02000161">
    <property type="protein sequence ID" value="KXX77434.1"/>
    <property type="molecule type" value="Genomic_DNA"/>
</dbReference>
<dbReference type="Gene3D" id="3.80.10.10">
    <property type="entry name" value="Ribonuclease Inhibitor"/>
    <property type="match status" value="3"/>
</dbReference>
<dbReference type="OrthoDB" id="5273213at2759"/>
<dbReference type="PROSITE" id="PS50245">
    <property type="entry name" value="CAP_GLY_2"/>
    <property type="match status" value="1"/>
</dbReference>
<dbReference type="Pfam" id="PF01302">
    <property type="entry name" value="CAP_GLY"/>
    <property type="match status" value="1"/>
</dbReference>
<dbReference type="InterPro" id="IPR036859">
    <property type="entry name" value="CAP-Gly_dom_sf"/>
</dbReference>
<dbReference type="SMART" id="SM01052">
    <property type="entry name" value="CAP_GLY"/>
    <property type="match status" value="1"/>
</dbReference>
<dbReference type="SUPFAM" id="SSF74924">
    <property type="entry name" value="Cap-Gly domain"/>
    <property type="match status" value="1"/>
</dbReference>
<dbReference type="SUPFAM" id="SSF52058">
    <property type="entry name" value="L domain-like"/>
    <property type="match status" value="1"/>
</dbReference>
<dbReference type="VEuPathDB" id="FungiDB:MMYC01_205027"/>